<comment type="caution">
    <text evidence="3">The sequence shown here is derived from an EMBL/GenBank/DDBJ whole genome shotgun (WGS) entry which is preliminary data.</text>
</comment>
<dbReference type="Pfam" id="PF13439">
    <property type="entry name" value="Glyco_transf_4"/>
    <property type="match status" value="1"/>
</dbReference>
<evidence type="ECO:0000256" key="1">
    <source>
        <dbReference type="SAM" id="Phobius"/>
    </source>
</evidence>
<keyword evidence="1" id="KW-0472">Membrane</keyword>
<dbReference type="InterPro" id="IPR028098">
    <property type="entry name" value="Glyco_trans_4-like_N"/>
</dbReference>
<accession>A0A848CGT3</accession>
<dbReference type="AlphaFoldDB" id="A0A848CGT3"/>
<sequence length="485" mass="54476">MKNILYINTTPSGGGAAAVMQRLDHMMHLRGASTHILTGFAGSKQHDDGLQAHSRGGLLSWCLWRGQQDYHIQKSHRLLNNPFFQQADILHFHNLHGGYFNPWSIPLLSALKPTVWTLHDMQALTGHCAYSLDCKRWLPETGCGSCPSLSAYPRLWRDTTRQLWQDKHTIYAHSSLYLVTPSVWLQRLTEKSLLKEQPLVCIPNGADTSVYRSQDQQEARRLLGLPQGALLVGGCADGGLANPWKGGRYVQETVLELKKTFPSLHFLNIGVKSAPEELQNTDWVHHIPYVHEPVQLARLYAALDLLLYPTLADNHPLVCIESLCCGTPIVGFATGGVPEIVRNGLDGLLVPTHDGPALVKAAVTLLQNADLRKKMGQEAAASGARRFNLDLFTNRYEKVYEEVLHMPRSLKKNCLPLSKIPMIIKTPFFIKNNYTLFKPLKKNTTIYILYNILLGFIFQSIIFIPGCCINLLRQVRKTVKKHRAS</sequence>
<dbReference type="SUPFAM" id="SSF53756">
    <property type="entry name" value="UDP-Glycosyltransferase/glycogen phosphorylase"/>
    <property type="match status" value="1"/>
</dbReference>
<keyword evidence="3" id="KW-0808">Transferase</keyword>
<feature type="transmembrane region" description="Helical" evidence="1">
    <location>
        <begin position="447"/>
        <end position="472"/>
    </location>
</feature>
<evidence type="ECO:0000313" key="3">
    <source>
        <dbReference type="EMBL" id="NME52724.1"/>
    </source>
</evidence>
<dbReference type="GO" id="GO:0016757">
    <property type="term" value="F:glycosyltransferase activity"/>
    <property type="evidence" value="ECO:0007669"/>
    <property type="project" value="UniProtKB-ARBA"/>
</dbReference>
<evidence type="ECO:0000259" key="2">
    <source>
        <dbReference type="Pfam" id="PF13439"/>
    </source>
</evidence>
<evidence type="ECO:0000313" key="4">
    <source>
        <dbReference type="Proteomes" id="UP000522333"/>
    </source>
</evidence>
<dbReference type="EMBL" id="JABAFY010000037">
    <property type="protein sequence ID" value="NME52724.1"/>
    <property type="molecule type" value="Genomic_DNA"/>
</dbReference>
<dbReference type="Gene3D" id="3.40.50.2000">
    <property type="entry name" value="Glycogen Phosphorylase B"/>
    <property type="match status" value="2"/>
</dbReference>
<dbReference type="Proteomes" id="UP000522333">
    <property type="component" value="Unassembled WGS sequence"/>
</dbReference>
<proteinExistence type="predicted"/>
<name>A0A848CGT3_9BACT</name>
<dbReference type="RefSeq" id="WP_168936046.1">
    <property type="nucleotide sequence ID" value="NZ_JABAFY010000037.1"/>
</dbReference>
<gene>
    <name evidence="3" type="ORF">HF854_09395</name>
</gene>
<reference evidence="3 4" key="1">
    <citation type="submission" date="2020-04" db="EMBL/GenBank/DDBJ databases">
        <authorList>
            <person name="Hitch T.C.A."/>
            <person name="Wylensek D."/>
            <person name="Clavel T."/>
        </authorList>
    </citation>
    <scope>NUCLEOTIDE SEQUENCE [LARGE SCALE GENOMIC DNA]</scope>
    <source>
        <strain evidence="3 4">PG-251-APC-1</strain>
    </source>
</reference>
<dbReference type="PANTHER" id="PTHR12526">
    <property type="entry name" value="GLYCOSYLTRANSFERASE"/>
    <property type="match status" value="1"/>
</dbReference>
<keyword evidence="1" id="KW-1133">Transmembrane helix</keyword>
<organism evidence="3 4">
    <name type="scientific">Desulfovibrio piger</name>
    <dbReference type="NCBI Taxonomy" id="901"/>
    <lineage>
        <taxon>Bacteria</taxon>
        <taxon>Pseudomonadati</taxon>
        <taxon>Thermodesulfobacteriota</taxon>
        <taxon>Desulfovibrionia</taxon>
        <taxon>Desulfovibrionales</taxon>
        <taxon>Desulfovibrionaceae</taxon>
        <taxon>Desulfovibrio</taxon>
    </lineage>
</organism>
<dbReference type="Pfam" id="PF13692">
    <property type="entry name" value="Glyco_trans_1_4"/>
    <property type="match status" value="1"/>
</dbReference>
<protein>
    <submittedName>
        <fullName evidence="3">Glycosyltransferase</fullName>
    </submittedName>
</protein>
<feature type="domain" description="Glycosyltransferase subfamily 4-like N-terminal" evidence="2">
    <location>
        <begin position="14"/>
        <end position="209"/>
    </location>
</feature>
<keyword evidence="1" id="KW-0812">Transmembrane</keyword>